<dbReference type="Proteomes" id="UP000553766">
    <property type="component" value="Unassembled WGS sequence"/>
</dbReference>
<dbReference type="AlphaFoldDB" id="A0A840X4Z4"/>
<proteinExistence type="predicted"/>
<protein>
    <recommendedName>
        <fullName evidence="1">HD domain-containing protein</fullName>
    </recommendedName>
</protein>
<sequence>MPPPPRAWQRMLSGRRLDLLDPSPLDVEIEDIAHGLAFVARWNGQTYGAYPYSVAEHSLLVEGLFGQIAPNAPVKWRLAALLHDAPEYVIGDMISPVKAAVGPGYRALDDRLMAAVHLRFGLPATIPAHVKKQIKRADRISAWLEATQIAGFSVTEANKLFGAPRHDGAGAIRLSPRPPMEVKADFIARFETLLNEHAP</sequence>
<evidence type="ECO:0000259" key="1">
    <source>
        <dbReference type="Pfam" id="PF01966"/>
    </source>
</evidence>
<dbReference type="Gene3D" id="1.10.3210.10">
    <property type="entry name" value="Hypothetical protein af1432"/>
    <property type="match status" value="1"/>
</dbReference>
<reference evidence="2 3" key="1">
    <citation type="submission" date="2020-08" db="EMBL/GenBank/DDBJ databases">
        <title>Genomic Encyclopedia of Type Strains, Phase IV (KMG-IV): sequencing the most valuable type-strain genomes for metagenomic binning, comparative biology and taxonomic classification.</title>
        <authorList>
            <person name="Goeker M."/>
        </authorList>
    </citation>
    <scope>NUCLEOTIDE SEQUENCE [LARGE SCALE GENOMIC DNA]</scope>
    <source>
        <strain evidence="2 3">DSM 103377</strain>
    </source>
</reference>
<evidence type="ECO:0000313" key="3">
    <source>
        <dbReference type="Proteomes" id="UP000553766"/>
    </source>
</evidence>
<keyword evidence="3" id="KW-1185">Reference proteome</keyword>
<dbReference type="InterPro" id="IPR006674">
    <property type="entry name" value="HD_domain"/>
</dbReference>
<comment type="caution">
    <text evidence="2">The sequence shown here is derived from an EMBL/GenBank/DDBJ whole genome shotgun (WGS) entry which is preliminary data.</text>
</comment>
<dbReference type="SUPFAM" id="SSF109604">
    <property type="entry name" value="HD-domain/PDEase-like"/>
    <property type="match status" value="1"/>
</dbReference>
<evidence type="ECO:0000313" key="2">
    <source>
        <dbReference type="EMBL" id="MBB5516866.1"/>
    </source>
</evidence>
<dbReference type="RefSeq" id="WP_184012827.1">
    <property type="nucleotide sequence ID" value="NZ_JACIJS010000010.1"/>
</dbReference>
<accession>A0A840X4Z4</accession>
<organism evidence="2 3">
    <name type="scientific">Rubricella aquisinus</name>
    <dbReference type="NCBI Taxonomy" id="2028108"/>
    <lineage>
        <taxon>Bacteria</taxon>
        <taxon>Pseudomonadati</taxon>
        <taxon>Pseudomonadota</taxon>
        <taxon>Alphaproteobacteria</taxon>
        <taxon>Rhodobacterales</taxon>
        <taxon>Paracoccaceae</taxon>
        <taxon>Rubricella</taxon>
    </lineage>
</organism>
<dbReference type="Pfam" id="PF01966">
    <property type="entry name" value="HD"/>
    <property type="match status" value="1"/>
</dbReference>
<gene>
    <name evidence="2" type="ORF">FHS89_002910</name>
</gene>
<name>A0A840X4Z4_9RHOB</name>
<dbReference type="EMBL" id="JACIJS010000010">
    <property type="protein sequence ID" value="MBB5516866.1"/>
    <property type="molecule type" value="Genomic_DNA"/>
</dbReference>
<feature type="domain" description="HD" evidence="1">
    <location>
        <begin position="54"/>
        <end position="142"/>
    </location>
</feature>